<dbReference type="Proteomes" id="UP000254287">
    <property type="component" value="Unassembled WGS sequence"/>
</dbReference>
<gene>
    <name evidence="1" type="ORF">NCTC10289_02435</name>
</gene>
<evidence type="ECO:0000313" key="2">
    <source>
        <dbReference type="Proteomes" id="UP000254287"/>
    </source>
</evidence>
<organism evidence="1 2">
    <name type="scientific">Corynebacterium minutissimum</name>
    <dbReference type="NCBI Taxonomy" id="38301"/>
    <lineage>
        <taxon>Bacteria</taxon>
        <taxon>Bacillati</taxon>
        <taxon>Actinomycetota</taxon>
        <taxon>Actinomycetes</taxon>
        <taxon>Mycobacteriales</taxon>
        <taxon>Corynebacteriaceae</taxon>
        <taxon>Corynebacterium</taxon>
    </lineage>
</organism>
<evidence type="ECO:0000313" key="1">
    <source>
        <dbReference type="EMBL" id="STC81454.1"/>
    </source>
</evidence>
<protein>
    <submittedName>
        <fullName evidence="1">Uncharacterized protein</fullName>
    </submittedName>
</protein>
<dbReference type="AlphaFoldDB" id="A0A376D3L3"/>
<dbReference type="RefSeq" id="WP_070673297.1">
    <property type="nucleotide sequence ID" value="NZ_CP069533.1"/>
</dbReference>
<sequence length="62" mass="7012">MSAPIFTPRTTAELCLERAQLLQDLSPRTIDELYALRAIDEITIADEDILNRYEALSFVIGD</sequence>
<reference evidence="1 2" key="1">
    <citation type="submission" date="2018-06" db="EMBL/GenBank/DDBJ databases">
        <authorList>
            <consortium name="Pathogen Informatics"/>
            <person name="Doyle S."/>
        </authorList>
    </citation>
    <scope>NUCLEOTIDE SEQUENCE [LARGE SCALE GENOMIC DNA]</scope>
    <source>
        <strain evidence="1 2">NCTC10289</strain>
    </source>
</reference>
<dbReference type="EMBL" id="UFXP01000001">
    <property type="protein sequence ID" value="STC81454.1"/>
    <property type="molecule type" value="Genomic_DNA"/>
</dbReference>
<proteinExistence type="predicted"/>
<accession>A0A376D3L3</accession>
<name>A0A376D3L3_9CORY</name>